<dbReference type="PANTHER" id="PTHR10414:SF37">
    <property type="entry name" value="BB IN A BOXCAR, ISOFORM C"/>
    <property type="match status" value="1"/>
</dbReference>
<feature type="transmembrane region" description="Helical" evidence="6">
    <location>
        <begin position="70"/>
        <end position="92"/>
    </location>
</feature>
<evidence type="ECO:0000256" key="3">
    <source>
        <dbReference type="ARBA" id="ARBA00022679"/>
    </source>
</evidence>
<dbReference type="Pfam" id="PF01066">
    <property type="entry name" value="CDP-OH_P_transf"/>
    <property type="match status" value="1"/>
</dbReference>
<feature type="transmembrane region" description="Helical" evidence="6">
    <location>
        <begin position="337"/>
        <end position="356"/>
    </location>
</feature>
<dbReference type="Gene3D" id="1.20.120.1760">
    <property type="match status" value="1"/>
</dbReference>
<evidence type="ECO:0000256" key="1">
    <source>
        <dbReference type="ARBA" id="ARBA00004370"/>
    </source>
</evidence>
<reference evidence="8" key="1">
    <citation type="submission" date="2015-09" db="EMBL/GenBank/DDBJ databases">
        <authorList>
            <consortium name="Pathogen Informatics"/>
        </authorList>
    </citation>
    <scope>NUCLEOTIDE SEQUENCE [LARGE SCALE GENOMIC DNA]</scope>
    <source>
        <strain evidence="8">Lake Konstanz</strain>
    </source>
</reference>
<dbReference type="VEuPathDB" id="TriTrypDB:BSAL_08650"/>
<dbReference type="Proteomes" id="UP000051952">
    <property type="component" value="Unassembled WGS sequence"/>
</dbReference>
<feature type="transmembrane region" description="Helical" evidence="6">
    <location>
        <begin position="368"/>
        <end position="390"/>
    </location>
</feature>
<dbReference type="GO" id="GO:0016780">
    <property type="term" value="F:phosphotransferase activity, for other substituted phosphate groups"/>
    <property type="evidence" value="ECO:0007669"/>
    <property type="project" value="InterPro"/>
</dbReference>
<keyword evidence="3 5" id="KW-0808">Transferase</keyword>
<dbReference type="OrthoDB" id="196717at2759"/>
<keyword evidence="6" id="KW-0812">Transmembrane</keyword>
<dbReference type="GO" id="GO:0016020">
    <property type="term" value="C:membrane"/>
    <property type="evidence" value="ECO:0007669"/>
    <property type="project" value="UniProtKB-SubCell"/>
</dbReference>
<dbReference type="EMBL" id="CYKH01001443">
    <property type="protein sequence ID" value="CUG87098.1"/>
    <property type="molecule type" value="Genomic_DNA"/>
</dbReference>
<feature type="transmembrane region" description="Helical" evidence="6">
    <location>
        <begin position="396"/>
        <end position="420"/>
    </location>
</feature>
<dbReference type="PANTHER" id="PTHR10414">
    <property type="entry name" value="ETHANOLAMINEPHOSPHOTRANSFERASE"/>
    <property type="match status" value="1"/>
</dbReference>
<accession>A0A0S4JA45</accession>
<evidence type="ECO:0000256" key="4">
    <source>
        <dbReference type="ARBA" id="ARBA00023136"/>
    </source>
</evidence>
<feature type="transmembrane region" description="Helical" evidence="6">
    <location>
        <begin position="165"/>
        <end position="194"/>
    </location>
</feature>
<dbReference type="InterPro" id="IPR000462">
    <property type="entry name" value="CDP-OH_P_trans"/>
</dbReference>
<dbReference type="PIRSF" id="PIRSF015665">
    <property type="entry name" value="CHOPT"/>
    <property type="match status" value="1"/>
</dbReference>
<dbReference type="GO" id="GO:0008654">
    <property type="term" value="P:phospholipid biosynthetic process"/>
    <property type="evidence" value="ECO:0007669"/>
    <property type="project" value="InterPro"/>
</dbReference>
<name>A0A0S4JA45_BODSA</name>
<evidence type="ECO:0000313" key="7">
    <source>
        <dbReference type="EMBL" id="CUG87098.1"/>
    </source>
</evidence>
<sequence length="439" mass="48174">MAPKRSESLHQKKVSSLNPLVHEHIPPAMLANLASYKYSGVDKSILSNYLMCHYWTFMVELLPMWLAPNLVTLIGFVISVSSTALVLCFDVVDGALFDGSLRGDVLHGEYPAWVWVYACVALFAYQTLDALDGKQARRTKSGSALGELFDHGCDAFITPLLQVNICIGLGFAAGSIQQFIFFITVTSGLLFAIWEQFVTGTLDFGYITGPTEGLLLTCSAFLLTASRGVAFWNVPSLPSSVVVDWSVPLHTMLANAYLSIPDVHIYIASWGDVMYYFILLAVALTAFTNTSHVIFTPRVASHPRGIALTSLLPNILVLALTIAYFRTFPSVVAQAPFLLESCYGFFASYTATRLTVSRLCVMPYRPMSVFYMATIGCMGGPLVASQLLGITIDSSVLIGLLAFLLVMGVVCYFHLIISVFRQFADHLDISIFKINKIKV</sequence>
<evidence type="ECO:0000256" key="5">
    <source>
        <dbReference type="RuleBase" id="RU003750"/>
    </source>
</evidence>
<dbReference type="InterPro" id="IPR014472">
    <property type="entry name" value="CHOPT"/>
</dbReference>
<feature type="transmembrane region" description="Helical" evidence="6">
    <location>
        <begin position="306"/>
        <end position="325"/>
    </location>
</feature>
<dbReference type="InterPro" id="IPR048254">
    <property type="entry name" value="CDP_ALCOHOL_P_TRANSF_CS"/>
</dbReference>
<keyword evidence="6" id="KW-1133">Transmembrane helix</keyword>
<dbReference type="InterPro" id="IPR043130">
    <property type="entry name" value="CDP-OH_PTrfase_TM_dom"/>
</dbReference>
<comment type="subcellular location">
    <subcellularLocation>
        <location evidence="1">Membrane</location>
    </subcellularLocation>
</comment>
<dbReference type="AlphaFoldDB" id="A0A0S4JA45"/>
<evidence type="ECO:0000313" key="8">
    <source>
        <dbReference type="Proteomes" id="UP000051952"/>
    </source>
</evidence>
<evidence type="ECO:0000256" key="2">
    <source>
        <dbReference type="ARBA" id="ARBA00010441"/>
    </source>
</evidence>
<keyword evidence="4 6" id="KW-0472">Membrane</keyword>
<protein>
    <submittedName>
        <fullName evidence="7">Ethanolamine phosphotransferase, putative</fullName>
    </submittedName>
</protein>
<organism evidence="7 8">
    <name type="scientific">Bodo saltans</name>
    <name type="common">Flagellated protozoan</name>
    <dbReference type="NCBI Taxonomy" id="75058"/>
    <lineage>
        <taxon>Eukaryota</taxon>
        <taxon>Discoba</taxon>
        <taxon>Euglenozoa</taxon>
        <taxon>Kinetoplastea</taxon>
        <taxon>Metakinetoplastina</taxon>
        <taxon>Eubodonida</taxon>
        <taxon>Bodonidae</taxon>
        <taxon>Bodo</taxon>
    </lineage>
</organism>
<feature type="transmembrane region" description="Helical" evidence="6">
    <location>
        <begin position="273"/>
        <end position="294"/>
    </location>
</feature>
<dbReference type="PROSITE" id="PS00379">
    <property type="entry name" value="CDP_ALCOHOL_P_TRANSF"/>
    <property type="match status" value="1"/>
</dbReference>
<gene>
    <name evidence="7" type="ORF">BSAL_08650</name>
</gene>
<feature type="transmembrane region" description="Helical" evidence="6">
    <location>
        <begin position="112"/>
        <end position="131"/>
    </location>
</feature>
<evidence type="ECO:0000256" key="6">
    <source>
        <dbReference type="SAM" id="Phobius"/>
    </source>
</evidence>
<proteinExistence type="inferred from homology"/>
<comment type="similarity">
    <text evidence="2 5">Belongs to the CDP-alcohol phosphatidyltransferase class-I family.</text>
</comment>
<keyword evidence="8" id="KW-1185">Reference proteome</keyword>